<dbReference type="EMBL" id="SZYD01000005">
    <property type="protein sequence ID" value="KAD6119225.1"/>
    <property type="molecule type" value="Genomic_DNA"/>
</dbReference>
<reference evidence="1 2" key="1">
    <citation type="submission" date="2019-05" db="EMBL/GenBank/DDBJ databases">
        <title>Mikania micrantha, genome provides insights into the molecular mechanism of rapid growth.</title>
        <authorList>
            <person name="Liu B."/>
        </authorList>
    </citation>
    <scope>NUCLEOTIDE SEQUENCE [LARGE SCALE GENOMIC DNA]</scope>
    <source>
        <strain evidence="1">NLD-2019</strain>
        <tissue evidence="1">Leaf</tissue>
    </source>
</reference>
<evidence type="ECO:0000313" key="2">
    <source>
        <dbReference type="Proteomes" id="UP000326396"/>
    </source>
</evidence>
<proteinExistence type="predicted"/>
<dbReference type="AlphaFoldDB" id="A0A5N6PAU5"/>
<dbReference type="Proteomes" id="UP000326396">
    <property type="component" value="Linkage Group LG13"/>
</dbReference>
<organism evidence="1 2">
    <name type="scientific">Mikania micrantha</name>
    <name type="common">bitter vine</name>
    <dbReference type="NCBI Taxonomy" id="192012"/>
    <lineage>
        <taxon>Eukaryota</taxon>
        <taxon>Viridiplantae</taxon>
        <taxon>Streptophyta</taxon>
        <taxon>Embryophyta</taxon>
        <taxon>Tracheophyta</taxon>
        <taxon>Spermatophyta</taxon>
        <taxon>Magnoliopsida</taxon>
        <taxon>eudicotyledons</taxon>
        <taxon>Gunneridae</taxon>
        <taxon>Pentapetalae</taxon>
        <taxon>asterids</taxon>
        <taxon>campanulids</taxon>
        <taxon>Asterales</taxon>
        <taxon>Asteraceae</taxon>
        <taxon>Asteroideae</taxon>
        <taxon>Heliantheae alliance</taxon>
        <taxon>Eupatorieae</taxon>
        <taxon>Mikania</taxon>
    </lineage>
</organism>
<comment type="caution">
    <text evidence="1">The sequence shown here is derived from an EMBL/GenBank/DDBJ whole genome shotgun (WGS) entry which is preliminary data.</text>
</comment>
<gene>
    <name evidence="1" type="ORF">E3N88_10496</name>
</gene>
<keyword evidence="2" id="KW-1185">Reference proteome</keyword>
<name>A0A5N6PAU5_9ASTR</name>
<sequence>MCLTLGMLSLFYSDQHVCCQHLLYHKANQLQSLSENYSRKPLSLENAEEILWNSLSLENAEEILRKPLIFGSFIVFGSIIVFGSSEALDLLSFGLPKWFVLYSLQ</sequence>
<accession>A0A5N6PAU5</accession>
<protein>
    <submittedName>
        <fullName evidence="1">Uncharacterized protein</fullName>
    </submittedName>
</protein>
<evidence type="ECO:0000313" key="1">
    <source>
        <dbReference type="EMBL" id="KAD6119225.1"/>
    </source>
</evidence>